<dbReference type="GO" id="GO:0046872">
    <property type="term" value="F:metal ion binding"/>
    <property type="evidence" value="ECO:0007669"/>
    <property type="project" value="UniProtKB-KW"/>
</dbReference>
<evidence type="ECO:0000256" key="1">
    <source>
        <dbReference type="ARBA" id="ARBA00004123"/>
    </source>
</evidence>
<keyword evidence="8" id="KW-0175">Coiled coil</keyword>
<reference evidence="11 12" key="1">
    <citation type="submission" date="2016-02" db="EMBL/GenBank/DDBJ databases">
        <title>Genome analysis of coral dinoflagellate symbionts highlights evolutionary adaptations to a symbiotic lifestyle.</title>
        <authorList>
            <person name="Aranda M."/>
            <person name="Li Y."/>
            <person name="Liew Y.J."/>
            <person name="Baumgarten S."/>
            <person name="Simakov O."/>
            <person name="Wilson M."/>
            <person name="Piel J."/>
            <person name="Ashoor H."/>
            <person name="Bougouffa S."/>
            <person name="Bajic V.B."/>
            <person name="Ryu T."/>
            <person name="Ravasi T."/>
            <person name="Bayer T."/>
            <person name="Micklem G."/>
            <person name="Kim H."/>
            <person name="Bhak J."/>
            <person name="Lajeunesse T.C."/>
            <person name="Voolstra C.R."/>
        </authorList>
    </citation>
    <scope>NUCLEOTIDE SEQUENCE [LARGE SCALE GENOMIC DNA]</scope>
    <source>
        <strain evidence="11 12">CCMP2467</strain>
    </source>
</reference>
<dbReference type="SUPFAM" id="SSF51197">
    <property type="entry name" value="Clavaminate synthase-like"/>
    <property type="match status" value="1"/>
</dbReference>
<evidence type="ECO:0000259" key="10">
    <source>
        <dbReference type="PROSITE" id="PS51471"/>
    </source>
</evidence>
<feature type="domain" description="Fe2OG dioxygenase" evidence="10">
    <location>
        <begin position="767"/>
        <end position="876"/>
    </location>
</feature>
<dbReference type="InterPro" id="IPR027450">
    <property type="entry name" value="AlkB-like"/>
</dbReference>
<gene>
    <name evidence="11" type="primary">Alkbh6</name>
    <name evidence="11" type="ORF">AK812_SmicGene3715</name>
</gene>
<keyword evidence="5" id="KW-0560">Oxidoreductase</keyword>
<evidence type="ECO:0000256" key="5">
    <source>
        <dbReference type="ARBA" id="ARBA00023002"/>
    </source>
</evidence>
<keyword evidence="6" id="KW-0408">Iron</keyword>
<dbReference type="Proteomes" id="UP000186817">
    <property type="component" value="Unassembled WGS sequence"/>
</dbReference>
<sequence>MRRLRTCEFRVSIFCRPAETYRMGCKPCWNLFKRAECLMMSCAESGYHALLQSNVSCVGQLCGSSRTTTLRVRMDSPMATASCVKLQPCKKAAVIAAFHVSGIVSGASQWDGPDPKPHRQMAVVPQHHFLNLRLREVPRRFGTLARLPNQSFKEELRDSELLLAELQEKADSLEEKHTLLLRRVRRAERDRDVAVQRSAEVEVAVRQLREEAAPVIARFMESEACSEDLVRLKEEMAACKEELAEGLPKLAELEDDEEFDKEETSRNTSKPFERLEARMSKQRWQKEQTAGKPLAIHQRVRQRKEAEKAECAGALAQLEAQHTEEVWVVAMAVNGDGGGGEGGQGLGSGEAKRARRGYWRDGAVLRAVSLLTTLHKQDLSPSFAAPEHGEIREAQGSSPEVRTPTETRRRTAFVSLATEDYGRGALVMSASMRTRLPEDVDVVVFSDAELAVVPGVSVRELEDLPKVSPPQQAGEPLMPHFRFCWRKLGLWALEEYDVIFYLDSDMLAVGDVAGLLDFLPEEGQLGAVPSCECWRSESCTYTLGPREGLYVNAGLLCFRPSMLELGKMREALANWTFSERDAQPNAAHFFPEAMPFAEQDFLNSFFRGRIRPLPSAFNALQHAMKNPKHMAALELEKCRILHYVMGKPWERASRVDEDVADLRALWWQAWKDNASKACLHPRWERHRVHAALPLFLVKDFVNVEGEASLISEIYGEELKGRWTQLRRRRLMCLGGVPHPDGAICEDLPQAIFQLGSNLVRVGATEGPPNQCFINHYSPGEGIDAHCDGPQFHPEVAILTLEGPALLHFGLVEKKAYPHLPPRFEVLLEPRSLLVMRGEAYNLYVHRIDHAEAETTRDGLEVQRARRRTSLTFRRLAHVKLESKDVKGEAERLGRQAQWRWFATQLSEFD</sequence>
<evidence type="ECO:0000256" key="8">
    <source>
        <dbReference type="SAM" id="Coils"/>
    </source>
</evidence>
<evidence type="ECO:0000256" key="3">
    <source>
        <dbReference type="ARBA" id="ARBA00022723"/>
    </source>
</evidence>
<dbReference type="InterPro" id="IPR002495">
    <property type="entry name" value="Glyco_trans_8"/>
</dbReference>
<protein>
    <submittedName>
        <fullName evidence="11">Alpha-ketoglutarate-dependent dioxygenase alkB-like 6</fullName>
    </submittedName>
</protein>
<dbReference type="PANTHER" id="PTHR46030">
    <property type="entry name" value="ALPHA-KETOGLUTARATE-DEPENDENT DIOXYGENASE ALKB HOMOLOG 6"/>
    <property type="match status" value="1"/>
</dbReference>
<accession>A0A1Q9EY31</accession>
<keyword evidence="4 11" id="KW-0223">Dioxygenase</keyword>
<dbReference type="InterPro" id="IPR037151">
    <property type="entry name" value="AlkB-like_sf"/>
</dbReference>
<dbReference type="PANTHER" id="PTHR46030:SF1">
    <property type="entry name" value="ALPHA-KETOGLUTARATE-DEPENDENT DIOXYGENASE ALKB HOMOLOG 6"/>
    <property type="match status" value="1"/>
</dbReference>
<name>A0A1Q9EY31_SYMMI</name>
<evidence type="ECO:0000256" key="6">
    <source>
        <dbReference type="ARBA" id="ARBA00023004"/>
    </source>
</evidence>
<keyword evidence="12" id="KW-1185">Reference proteome</keyword>
<dbReference type="AlphaFoldDB" id="A0A1Q9EY31"/>
<organism evidence="11 12">
    <name type="scientific">Symbiodinium microadriaticum</name>
    <name type="common">Dinoflagellate</name>
    <name type="synonym">Zooxanthella microadriatica</name>
    <dbReference type="NCBI Taxonomy" id="2951"/>
    <lineage>
        <taxon>Eukaryota</taxon>
        <taxon>Sar</taxon>
        <taxon>Alveolata</taxon>
        <taxon>Dinophyceae</taxon>
        <taxon>Suessiales</taxon>
        <taxon>Symbiodiniaceae</taxon>
        <taxon>Symbiodinium</taxon>
    </lineage>
</organism>
<proteinExistence type="inferred from homology"/>
<dbReference type="Gene3D" id="2.60.120.590">
    <property type="entry name" value="Alpha-ketoglutarate-dependent dioxygenase AlkB-like"/>
    <property type="match status" value="1"/>
</dbReference>
<dbReference type="SUPFAM" id="SSF53448">
    <property type="entry name" value="Nucleotide-diphospho-sugar transferases"/>
    <property type="match status" value="1"/>
</dbReference>
<dbReference type="Pfam" id="PF13532">
    <property type="entry name" value="2OG-FeII_Oxy_2"/>
    <property type="match status" value="1"/>
</dbReference>
<feature type="region of interest" description="Disordered" evidence="9">
    <location>
        <begin position="253"/>
        <end position="274"/>
    </location>
</feature>
<feature type="region of interest" description="Disordered" evidence="9">
    <location>
        <begin position="381"/>
        <end position="409"/>
    </location>
</feature>
<comment type="caution">
    <text evidence="11">The sequence shown here is derived from an EMBL/GenBank/DDBJ whole genome shotgun (WGS) entry which is preliminary data.</text>
</comment>
<dbReference type="InterPro" id="IPR029044">
    <property type="entry name" value="Nucleotide-diphossugar_trans"/>
</dbReference>
<keyword evidence="3" id="KW-0479">Metal-binding</keyword>
<feature type="coiled-coil region" evidence="8">
    <location>
        <begin position="149"/>
        <end position="190"/>
    </location>
</feature>
<dbReference type="OrthoDB" id="426887at2759"/>
<dbReference type="Pfam" id="PF01501">
    <property type="entry name" value="Glyco_transf_8"/>
    <property type="match status" value="1"/>
</dbReference>
<dbReference type="GO" id="GO:0016757">
    <property type="term" value="F:glycosyltransferase activity"/>
    <property type="evidence" value="ECO:0007669"/>
    <property type="project" value="InterPro"/>
</dbReference>
<comment type="similarity">
    <text evidence="2">Belongs to the alkB family.</text>
</comment>
<evidence type="ECO:0000256" key="7">
    <source>
        <dbReference type="ARBA" id="ARBA00023242"/>
    </source>
</evidence>
<evidence type="ECO:0000256" key="4">
    <source>
        <dbReference type="ARBA" id="ARBA00022964"/>
    </source>
</evidence>
<evidence type="ECO:0000256" key="2">
    <source>
        <dbReference type="ARBA" id="ARBA00007879"/>
    </source>
</evidence>
<dbReference type="GO" id="GO:0051213">
    <property type="term" value="F:dioxygenase activity"/>
    <property type="evidence" value="ECO:0007669"/>
    <property type="project" value="UniProtKB-KW"/>
</dbReference>
<dbReference type="EMBL" id="LSRX01000044">
    <property type="protein sequence ID" value="OLQ12354.1"/>
    <property type="molecule type" value="Genomic_DNA"/>
</dbReference>
<dbReference type="InterPro" id="IPR005123">
    <property type="entry name" value="Oxoglu/Fe-dep_dioxygenase_dom"/>
</dbReference>
<dbReference type="GO" id="GO:0005634">
    <property type="term" value="C:nucleus"/>
    <property type="evidence" value="ECO:0007669"/>
    <property type="project" value="UniProtKB-SubCell"/>
</dbReference>
<evidence type="ECO:0000313" key="11">
    <source>
        <dbReference type="EMBL" id="OLQ12354.1"/>
    </source>
</evidence>
<comment type="subcellular location">
    <subcellularLocation>
        <location evidence="1">Nucleus</location>
    </subcellularLocation>
</comment>
<evidence type="ECO:0000313" key="12">
    <source>
        <dbReference type="Proteomes" id="UP000186817"/>
    </source>
</evidence>
<dbReference type="InterPro" id="IPR032862">
    <property type="entry name" value="ALKBH6"/>
</dbReference>
<dbReference type="Gene3D" id="3.90.550.10">
    <property type="entry name" value="Spore Coat Polysaccharide Biosynthesis Protein SpsA, Chain A"/>
    <property type="match status" value="1"/>
</dbReference>
<evidence type="ECO:0000256" key="9">
    <source>
        <dbReference type="SAM" id="MobiDB-lite"/>
    </source>
</evidence>
<keyword evidence="7" id="KW-0539">Nucleus</keyword>
<dbReference type="PROSITE" id="PS51471">
    <property type="entry name" value="FE2OG_OXY"/>
    <property type="match status" value="1"/>
</dbReference>